<sequence>MKVALVHDDLVQWGGAERVLVTLSEIFPQAPIYTLAHDDNNKLLKENFHSKKIITSFIQKIPGWKKLYKTLLPLHPLAFEQFDFSKFDLVISHSTRFAKCIITKPGTKHVCFCPTPPRFLWNFSGERVEGIFSPYLSFLRLYDHLASKRVDFWLANSLNVKQRIYKIYQAEAKVIYPFVDLERFASVQTFDGGYLLVITRLNKYKRVDLVVGAANRLKVSLKIVGSGPEYHNLALMAGPTVELLGSVDEDLLTLLLSGCKALVVAGEEDFGMVSLEAQALGKPVIAYGQGGSLETVIEGETGYFFSEQTVESLIEALETLDKRGYNQKMCFNNAAYFSKTNFIKRFQSVINDL</sequence>
<evidence type="ECO:0000259" key="2">
    <source>
        <dbReference type="Pfam" id="PF13439"/>
    </source>
</evidence>
<dbReference type="InterPro" id="IPR050194">
    <property type="entry name" value="Glycosyltransferase_grp1"/>
</dbReference>
<organism evidence="3 4">
    <name type="scientific">Candidatus Daviesbacteria bacterium GW2011_GWA2_40_9</name>
    <dbReference type="NCBI Taxonomy" id="1618424"/>
    <lineage>
        <taxon>Bacteria</taxon>
        <taxon>Candidatus Daviesiibacteriota</taxon>
    </lineage>
</organism>
<dbReference type="SUPFAM" id="SSF53756">
    <property type="entry name" value="UDP-Glycosyltransferase/glycogen phosphorylase"/>
    <property type="match status" value="1"/>
</dbReference>
<name>A0A0G0U1K3_9BACT</name>
<evidence type="ECO:0000259" key="1">
    <source>
        <dbReference type="Pfam" id="PF00534"/>
    </source>
</evidence>
<dbReference type="Pfam" id="PF13439">
    <property type="entry name" value="Glyco_transf_4"/>
    <property type="match status" value="1"/>
</dbReference>
<dbReference type="PANTHER" id="PTHR45947">
    <property type="entry name" value="SULFOQUINOVOSYL TRANSFERASE SQD2"/>
    <property type="match status" value="1"/>
</dbReference>
<evidence type="ECO:0000313" key="4">
    <source>
        <dbReference type="Proteomes" id="UP000034601"/>
    </source>
</evidence>
<comment type="caution">
    <text evidence="3">The sequence shown here is derived from an EMBL/GenBank/DDBJ whole genome shotgun (WGS) entry which is preliminary data.</text>
</comment>
<dbReference type="GO" id="GO:0016757">
    <property type="term" value="F:glycosyltransferase activity"/>
    <property type="evidence" value="ECO:0007669"/>
    <property type="project" value="InterPro"/>
</dbReference>
<accession>A0A0G0U1K3</accession>
<dbReference type="PANTHER" id="PTHR45947:SF3">
    <property type="entry name" value="SULFOQUINOVOSYL TRANSFERASE SQD2"/>
    <property type="match status" value="1"/>
</dbReference>
<proteinExistence type="predicted"/>
<reference evidence="3 4" key="1">
    <citation type="journal article" date="2015" name="Nature">
        <title>rRNA introns, odd ribosomes, and small enigmatic genomes across a large radiation of phyla.</title>
        <authorList>
            <person name="Brown C.T."/>
            <person name="Hug L.A."/>
            <person name="Thomas B.C."/>
            <person name="Sharon I."/>
            <person name="Castelle C.J."/>
            <person name="Singh A."/>
            <person name="Wilkins M.J."/>
            <person name="Williams K.H."/>
            <person name="Banfield J.F."/>
        </authorList>
    </citation>
    <scope>NUCLEOTIDE SEQUENCE [LARGE SCALE GENOMIC DNA]</scope>
</reference>
<feature type="domain" description="Glycosyltransferase subfamily 4-like N-terminal" evidence="2">
    <location>
        <begin position="13"/>
        <end position="183"/>
    </location>
</feature>
<evidence type="ECO:0000313" key="3">
    <source>
        <dbReference type="EMBL" id="KKR82993.1"/>
    </source>
</evidence>
<dbReference type="InterPro" id="IPR001296">
    <property type="entry name" value="Glyco_trans_1"/>
</dbReference>
<dbReference type="EMBL" id="LCAB01000008">
    <property type="protein sequence ID" value="KKR82993.1"/>
    <property type="molecule type" value="Genomic_DNA"/>
</dbReference>
<dbReference type="Gene3D" id="3.40.50.2000">
    <property type="entry name" value="Glycogen Phosphorylase B"/>
    <property type="match status" value="2"/>
</dbReference>
<dbReference type="Proteomes" id="UP000034601">
    <property type="component" value="Unassembled WGS sequence"/>
</dbReference>
<feature type="domain" description="Glycosyl transferase family 1" evidence="1">
    <location>
        <begin position="193"/>
        <end position="324"/>
    </location>
</feature>
<dbReference type="AlphaFoldDB" id="A0A0G0U1K3"/>
<protein>
    <submittedName>
        <fullName evidence="3">Glycosyl transferase group 1</fullName>
    </submittedName>
</protein>
<keyword evidence="3" id="KW-0808">Transferase</keyword>
<dbReference type="InterPro" id="IPR028098">
    <property type="entry name" value="Glyco_trans_4-like_N"/>
</dbReference>
<dbReference type="Pfam" id="PF00534">
    <property type="entry name" value="Glycos_transf_1"/>
    <property type="match status" value="1"/>
</dbReference>
<gene>
    <name evidence="3" type="ORF">UU29_C0008G0102</name>
</gene>